<dbReference type="Proteomes" id="UP000054279">
    <property type="component" value="Unassembled WGS sequence"/>
</dbReference>
<gene>
    <name evidence="1" type="ORF">M422DRAFT_270204</name>
</gene>
<keyword evidence="2" id="KW-1185">Reference proteome</keyword>
<protein>
    <submittedName>
        <fullName evidence="1">Uncharacterized protein</fullName>
    </submittedName>
</protein>
<dbReference type="HOGENOM" id="CLU_1195530_0_0_1"/>
<proteinExistence type="predicted"/>
<name>A0A0C9TGG1_SPHS4</name>
<reference evidence="1 2" key="1">
    <citation type="submission" date="2014-06" db="EMBL/GenBank/DDBJ databases">
        <title>Evolutionary Origins and Diversification of the Mycorrhizal Mutualists.</title>
        <authorList>
            <consortium name="DOE Joint Genome Institute"/>
            <consortium name="Mycorrhizal Genomics Consortium"/>
            <person name="Kohler A."/>
            <person name="Kuo A."/>
            <person name="Nagy L.G."/>
            <person name="Floudas D."/>
            <person name="Copeland A."/>
            <person name="Barry K.W."/>
            <person name="Cichocki N."/>
            <person name="Veneault-Fourrey C."/>
            <person name="LaButti K."/>
            <person name="Lindquist E.A."/>
            <person name="Lipzen A."/>
            <person name="Lundell T."/>
            <person name="Morin E."/>
            <person name="Murat C."/>
            <person name="Riley R."/>
            <person name="Ohm R."/>
            <person name="Sun H."/>
            <person name="Tunlid A."/>
            <person name="Henrissat B."/>
            <person name="Grigoriev I.V."/>
            <person name="Hibbett D.S."/>
            <person name="Martin F."/>
        </authorList>
    </citation>
    <scope>NUCLEOTIDE SEQUENCE [LARGE SCALE GENOMIC DNA]</scope>
    <source>
        <strain evidence="1 2">SS14</strain>
    </source>
</reference>
<dbReference type="EMBL" id="KN837304">
    <property type="protein sequence ID" value="KIJ28513.1"/>
    <property type="molecule type" value="Genomic_DNA"/>
</dbReference>
<dbReference type="AlphaFoldDB" id="A0A0C9TGG1"/>
<sequence>MSYTSIFGNFTVSDGKVLLLYGKTYALYASELITEDFELRGGDVLVDNTAPVFLYGSIIFQSDGRPSLIEALNLFGYGGPIGGAVIPKFCPRLSVLGRIGGYPLSALQGYQAFKIYSSSSVKDEVGQNCFMAICNVSFCSGDLSRLREGSVIGIVGPICFKDGNGLPMLSVEAVTNDSAPVTSSWTYECSLLAHGPDVHYARKQAGFTLIPIHRGYAEHPISVQQRHRYPGR</sequence>
<accession>A0A0C9TGG1</accession>
<evidence type="ECO:0000313" key="1">
    <source>
        <dbReference type="EMBL" id="KIJ28513.1"/>
    </source>
</evidence>
<organism evidence="1 2">
    <name type="scientific">Sphaerobolus stellatus (strain SS14)</name>
    <dbReference type="NCBI Taxonomy" id="990650"/>
    <lineage>
        <taxon>Eukaryota</taxon>
        <taxon>Fungi</taxon>
        <taxon>Dikarya</taxon>
        <taxon>Basidiomycota</taxon>
        <taxon>Agaricomycotina</taxon>
        <taxon>Agaricomycetes</taxon>
        <taxon>Phallomycetidae</taxon>
        <taxon>Geastrales</taxon>
        <taxon>Sphaerobolaceae</taxon>
        <taxon>Sphaerobolus</taxon>
    </lineage>
</organism>
<evidence type="ECO:0000313" key="2">
    <source>
        <dbReference type="Proteomes" id="UP000054279"/>
    </source>
</evidence>